<keyword evidence="6" id="KW-0804">Transcription</keyword>
<keyword evidence="2 8" id="KW-0597">Phosphoprotein</keyword>
<dbReference type="SMART" id="SM00448">
    <property type="entry name" value="REC"/>
    <property type="match status" value="1"/>
</dbReference>
<dbReference type="PROSITE" id="PS51755">
    <property type="entry name" value="OMPR_PHOB"/>
    <property type="match status" value="1"/>
</dbReference>
<dbReference type="SUPFAM" id="SSF46894">
    <property type="entry name" value="C-terminal effector domain of the bipartite response regulators"/>
    <property type="match status" value="1"/>
</dbReference>
<dbReference type="GO" id="GO:0005829">
    <property type="term" value="C:cytosol"/>
    <property type="evidence" value="ECO:0007669"/>
    <property type="project" value="TreeGrafter"/>
</dbReference>
<dbReference type="GO" id="GO:0000156">
    <property type="term" value="F:phosphorelay response regulator activity"/>
    <property type="evidence" value="ECO:0007669"/>
    <property type="project" value="TreeGrafter"/>
</dbReference>
<gene>
    <name evidence="12" type="ORF">GTO91_13385</name>
</gene>
<dbReference type="GO" id="GO:0000976">
    <property type="term" value="F:transcription cis-regulatory region binding"/>
    <property type="evidence" value="ECO:0007669"/>
    <property type="project" value="TreeGrafter"/>
</dbReference>
<dbReference type="FunFam" id="1.10.10.10:FF:000018">
    <property type="entry name" value="DNA-binding response regulator ResD"/>
    <property type="match status" value="1"/>
</dbReference>
<evidence type="ECO:0000256" key="4">
    <source>
        <dbReference type="ARBA" id="ARBA00023015"/>
    </source>
</evidence>
<evidence type="ECO:0000256" key="6">
    <source>
        <dbReference type="ARBA" id="ARBA00023163"/>
    </source>
</evidence>
<reference evidence="12 13" key="1">
    <citation type="submission" date="2020-01" db="EMBL/GenBank/DDBJ databases">
        <title>Whole-genome sequence of Heliobacterium undosum DSM 13378.</title>
        <authorList>
            <person name="Kyndt J.A."/>
            <person name="Meyer T.E."/>
        </authorList>
    </citation>
    <scope>NUCLEOTIDE SEQUENCE [LARGE SCALE GENOMIC DNA]</scope>
    <source>
        <strain evidence="12 13">DSM 13378</strain>
    </source>
</reference>
<dbReference type="InterPro" id="IPR039420">
    <property type="entry name" value="WalR-like"/>
</dbReference>
<feature type="domain" description="Response regulatory" evidence="10">
    <location>
        <begin position="4"/>
        <end position="117"/>
    </location>
</feature>
<evidence type="ECO:0000259" key="11">
    <source>
        <dbReference type="PROSITE" id="PS51755"/>
    </source>
</evidence>
<dbReference type="InterPro" id="IPR001789">
    <property type="entry name" value="Sig_transdc_resp-reg_receiver"/>
</dbReference>
<dbReference type="InterPro" id="IPR016032">
    <property type="entry name" value="Sig_transdc_resp-reg_C-effctor"/>
</dbReference>
<comment type="caution">
    <text evidence="12">The sequence shown here is derived from an EMBL/GenBank/DDBJ whole genome shotgun (WGS) entry which is preliminary data.</text>
</comment>
<dbReference type="PANTHER" id="PTHR48111:SF40">
    <property type="entry name" value="PHOSPHATE REGULON TRANSCRIPTIONAL REGULATORY PROTEIN PHOB"/>
    <property type="match status" value="1"/>
</dbReference>
<dbReference type="AlphaFoldDB" id="A0A845L4S9"/>
<protein>
    <recommendedName>
        <fullName evidence="1">Stage 0 sporulation protein A homolog</fullName>
    </recommendedName>
</protein>
<sequence length="239" mass="26901">MSQKILVVDDEAEIVDLLRDYLSAEGYQVTTAADGREALEKARLEKPDLAILDLMLPALDGFEVCRILRAESAIPIIILSAKEQEGDKVLGLGLGADDYLVKPFSPREVLARVRAQLRRVALSSGAPAKDDALRFYGLDIYPREYRVVRDGMDVSLQAREFQLLYFLARHPRQVFSKEQLYECVWGEDYLGDPNTLTVHIRRLREKIEPAPGKPQYIKTIWGVGYKFDGVPLGVLGVPQ</sequence>
<feature type="DNA-binding region" description="OmpR/PhoB-type" evidence="9">
    <location>
        <begin position="130"/>
        <end position="229"/>
    </location>
</feature>
<evidence type="ECO:0000313" key="13">
    <source>
        <dbReference type="Proteomes" id="UP000463470"/>
    </source>
</evidence>
<evidence type="ECO:0000256" key="5">
    <source>
        <dbReference type="ARBA" id="ARBA00023125"/>
    </source>
</evidence>
<evidence type="ECO:0000256" key="3">
    <source>
        <dbReference type="ARBA" id="ARBA00023012"/>
    </source>
</evidence>
<evidence type="ECO:0000256" key="8">
    <source>
        <dbReference type="PROSITE-ProRule" id="PRU00169"/>
    </source>
</evidence>
<dbReference type="InterPro" id="IPR001867">
    <property type="entry name" value="OmpR/PhoB-type_DNA-bd"/>
</dbReference>
<evidence type="ECO:0000256" key="7">
    <source>
        <dbReference type="ARBA" id="ARBA00024867"/>
    </source>
</evidence>
<dbReference type="GO" id="GO:0006355">
    <property type="term" value="P:regulation of DNA-templated transcription"/>
    <property type="evidence" value="ECO:0007669"/>
    <property type="project" value="InterPro"/>
</dbReference>
<proteinExistence type="predicted"/>
<organism evidence="12 13">
    <name type="scientific">Heliomicrobium undosum</name>
    <dbReference type="NCBI Taxonomy" id="121734"/>
    <lineage>
        <taxon>Bacteria</taxon>
        <taxon>Bacillati</taxon>
        <taxon>Bacillota</taxon>
        <taxon>Clostridia</taxon>
        <taxon>Eubacteriales</taxon>
        <taxon>Heliobacteriaceae</taxon>
        <taxon>Heliomicrobium</taxon>
    </lineage>
</organism>
<keyword evidence="5 9" id="KW-0238">DNA-binding</keyword>
<dbReference type="PANTHER" id="PTHR48111">
    <property type="entry name" value="REGULATOR OF RPOS"/>
    <property type="match status" value="1"/>
</dbReference>
<dbReference type="EMBL" id="WXEY01000018">
    <property type="protein sequence ID" value="MZP30706.1"/>
    <property type="molecule type" value="Genomic_DNA"/>
</dbReference>
<evidence type="ECO:0000256" key="2">
    <source>
        <dbReference type="ARBA" id="ARBA00022553"/>
    </source>
</evidence>
<dbReference type="SMART" id="SM00862">
    <property type="entry name" value="Trans_reg_C"/>
    <property type="match status" value="1"/>
</dbReference>
<name>A0A845L4S9_9FIRM</name>
<evidence type="ECO:0000256" key="1">
    <source>
        <dbReference type="ARBA" id="ARBA00018672"/>
    </source>
</evidence>
<keyword evidence="13" id="KW-1185">Reference proteome</keyword>
<dbReference type="Gene3D" id="6.10.250.690">
    <property type="match status" value="1"/>
</dbReference>
<dbReference type="PROSITE" id="PS50110">
    <property type="entry name" value="RESPONSE_REGULATORY"/>
    <property type="match status" value="1"/>
</dbReference>
<keyword evidence="3" id="KW-0902">Two-component regulatory system</keyword>
<evidence type="ECO:0000259" key="10">
    <source>
        <dbReference type="PROSITE" id="PS50110"/>
    </source>
</evidence>
<dbReference type="Pfam" id="PF00072">
    <property type="entry name" value="Response_reg"/>
    <property type="match status" value="1"/>
</dbReference>
<dbReference type="Proteomes" id="UP000463470">
    <property type="component" value="Unassembled WGS sequence"/>
</dbReference>
<dbReference type="OrthoDB" id="9790442at2"/>
<feature type="modified residue" description="4-aspartylphosphate" evidence="8">
    <location>
        <position position="53"/>
    </location>
</feature>
<dbReference type="SUPFAM" id="SSF52172">
    <property type="entry name" value="CheY-like"/>
    <property type="match status" value="1"/>
</dbReference>
<dbReference type="CDD" id="cd00383">
    <property type="entry name" value="trans_reg_C"/>
    <property type="match status" value="1"/>
</dbReference>
<dbReference type="Gene3D" id="3.40.50.2300">
    <property type="match status" value="1"/>
</dbReference>
<dbReference type="Gene3D" id="1.10.10.10">
    <property type="entry name" value="Winged helix-like DNA-binding domain superfamily/Winged helix DNA-binding domain"/>
    <property type="match status" value="1"/>
</dbReference>
<dbReference type="InterPro" id="IPR011006">
    <property type="entry name" value="CheY-like_superfamily"/>
</dbReference>
<keyword evidence="4" id="KW-0805">Transcription regulation</keyword>
<dbReference type="FunFam" id="3.40.50.2300:FF:000001">
    <property type="entry name" value="DNA-binding response regulator PhoB"/>
    <property type="match status" value="1"/>
</dbReference>
<comment type="function">
    <text evidence="7">May play the central regulatory role in sporulation. It may be an element of the effector pathway responsible for the activation of sporulation genes in response to nutritional stress. Spo0A may act in concert with spo0H (a sigma factor) to control the expression of some genes that are critical to the sporulation process.</text>
</comment>
<dbReference type="Pfam" id="PF00486">
    <property type="entry name" value="Trans_reg_C"/>
    <property type="match status" value="1"/>
</dbReference>
<evidence type="ECO:0000256" key="9">
    <source>
        <dbReference type="PROSITE-ProRule" id="PRU01091"/>
    </source>
</evidence>
<feature type="domain" description="OmpR/PhoB-type" evidence="11">
    <location>
        <begin position="130"/>
        <end position="229"/>
    </location>
</feature>
<dbReference type="InterPro" id="IPR036388">
    <property type="entry name" value="WH-like_DNA-bd_sf"/>
</dbReference>
<evidence type="ECO:0000313" key="12">
    <source>
        <dbReference type="EMBL" id="MZP30706.1"/>
    </source>
</evidence>
<dbReference type="GO" id="GO:0032993">
    <property type="term" value="C:protein-DNA complex"/>
    <property type="evidence" value="ECO:0007669"/>
    <property type="project" value="TreeGrafter"/>
</dbReference>
<accession>A0A845L4S9</accession>